<dbReference type="Pfam" id="PF01739">
    <property type="entry name" value="CheR"/>
    <property type="match status" value="1"/>
</dbReference>
<dbReference type="GO" id="GO:0032259">
    <property type="term" value="P:methylation"/>
    <property type="evidence" value="ECO:0007669"/>
    <property type="project" value="UniProtKB-KW"/>
</dbReference>
<dbReference type="GO" id="GO:0008983">
    <property type="term" value="F:protein-glutamate O-methyltransferase activity"/>
    <property type="evidence" value="ECO:0007669"/>
    <property type="project" value="UniProtKB-EC"/>
</dbReference>
<evidence type="ECO:0000313" key="8">
    <source>
        <dbReference type="Proteomes" id="UP000268094"/>
    </source>
</evidence>
<dbReference type="PANTHER" id="PTHR24422:SF19">
    <property type="entry name" value="CHEMOTAXIS PROTEIN METHYLTRANSFERASE"/>
    <property type="match status" value="1"/>
</dbReference>
<gene>
    <name evidence="7" type="ORF">D7V88_24220</name>
</gene>
<dbReference type="CDD" id="cd02440">
    <property type="entry name" value="AdoMet_MTases"/>
    <property type="match status" value="1"/>
</dbReference>
<dbReference type="RefSeq" id="WP_120543017.1">
    <property type="nucleotide sequence ID" value="NZ_RAVZ01000181.1"/>
</dbReference>
<dbReference type="SMART" id="SM00138">
    <property type="entry name" value="MeTrc"/>
    <property type="match status" value="1"/>
</dbReference>
<evidence type="ECO:0000313" key="7">
    <source>
        <dbReference type="EMBL" id="RKG83341.1"/>
    </source>
</evidence>
<dbReference type="AlphaFoldDB" id="A0A3A8IYE4"/>
<evidence type="ECO:0000256" key="4">
    <source>
        <dbReference type="ARBA" id="ARBA00022679"/>
    </source>
</evidence>
<dbReference type="OrthoDB" id="9786165at2"/>
<dbReference type="PANTHER" id="PTHR24422">
    <property type="entry name" value="CHEMOTAXIS PROTEIN METHYLTRANSFERASE"/>
    <property type="match status" value="1"/>
</dbReference>
<dbReference type="SUPFAM" id="SSF53335">
    <property type="entry name" value="S-adenosyl-L-methionine-dependent methyltransferases"/>
    <property type="match status" value="1"/>
</dbReference>
<dbReference type="PRINTS" id="PR00996">
    <property type="entry name" value="CHERMTFRASE"/>
</dbReference>
<dbReference type="InterPro" id="IPR036804">
    <property type="entry name" value="CheR_N_sf"/>
</dbReference>
<sequence>MTSLPLSPQVFTILAMLIEQRAGLHYGPEDRDLLSEKVSSRALDAGFDSLLDYYYFLRYDPKGSAALDALVDSLLVHETYFFREPQSLQVLVDELLVPAVHAGQHPRVWCAASATGEEPLTLAMMLDAKGVLGDVSLLATDLSVRALERARAGEYNLRCLRALPKGVEGRWLDVVDGRPRVRPELVAKVEWKQLNLMDTANFPPPGSFDAVLCRNVLIYFQDDTARRVVDGLTRVLKPGGQLVVGTSESLMRFGTALHCEERRGSFFYRKVES</sequence>
<dbReference type="InterPro" id="IPR029063">
    <property type="entry name" value="SAM-dependent_MTases_sf"/>
</dbReference>
<keyword evidence="5" id="KW-0949">S-adenosyl-L-methionine</keyword>
<dbReference type="SUPFAM" id="SSF47757">
    <property type="entry name" value="Chemotaxis receptor methyltransferase CheR, N-terminal domain"/>
    <property type="match status" value="1"/>
</dbReference>
<dbReference type="Proteomes" id="UP000268094">
    <property type="component" value="Unassembled WGS sequence"/>
</dbReference>
<comment type="catalytic activity">
    <reaction evidence="1">
        <text>L-glutamyl-[protein] + S-adenosyl-L-methionine = [protein]-L-glutamate 5-O-methyl ester + S-adenosyl-L-homocysteine</text>
        <dbReference type="Rhea" id="RHEA:24452"/>
        <dbReference type="Rhea" id="RHEA-COMP:10208"/>
        <dbReference type="Rhea" id="RHEA-COMP:10311"/>
        <dbReference type="ChEBI" id="CHEBI:29973"/>
        <dbReference type="ChEBI" id="CHEBI:57856"/>
        <dbReference type="ChEBI" id="CHEBI:59789"/>
        <dbReference type="ChEBI" id="CHEBI:82795"/>
        <dbReference type="EC" id="2.1.1.80"/>
    </reaction>
</comment>
<comment type="caution">
    <text evidence="7">The sequence shown here is derived from an EMBL/GenBank/DDBJ whole genome shotgun (WGS) entry which is preliminary data.</text>
</comment>
<evidence type="ECO:0000256" key="5">
    <source>
        <dbReference type="ARBA" id="ARBA00022691"/>
    </source>
</evidence>
<evidence type="ECO:0000256" key="1">
    <source>
        <dbReference type="ARBA" id="ARBA00001541"/>
    </source>
</evidence>
<dbReference type="InterPro" id="IPR050903">
    <property type="entry name" value="Bact_Chemotaxis_MeTrfase"/>
</dbReference>
<evidence type="ECO:0000256" key="2">
    <source>
        <dbReference type="ARBA" id="ARBA00012534"/>
    </source>
</evidence>
<name>A0A3A8IYE4_9BACT</name>
<evidence type="ECO:0000256" key="3">
    <source>
        <dbReference type="ARBA" id="ARBA00022603"/>
    </source>
</evidence>
<dbReference type="Gene3D" id="3.40.50.150">
    <property type="entry name" value="Vaccinia Virus protein VP39"/>
    <property type="match status" value="1"/>
</dbReference>
<proteinExistence type="predicted"/>
<dbReference type="InterPro" id="IPR000780">
    <property type="entry name" value="CheR_MeTrfase"/>
</dbReference>
<evidence type="ECO:0000259" key="6">
    <source>
        <dbReference type="PROSITE" id="PS50123"/>
    </source>
</evidence>
<keyword evidence="8" id="KW-1185">Reference proteome</keyword>
<keyword evidence="3 7" id="KW-0489">Methyltransferase</keyword>
<feature type="domain" description="CheR-type methyltransferase" evidence="6">
    <location>
        <begin position="1"/>
        <end position="273"/>
    </location>
</feature>
<dbReference type="PROSITE" id="PS50123">
    <property type="entry name" value="CHER"/>
    <property type="match status" value="1"/>
</dbReference>
<dbReference type="EC" id="2.1.1.80" evidence="2"/>
<dbReference type="Gene3D" id="1.10.155.10">
    <property type="entry name" value="Chemotaxis receptor methyltransferase CheR, N-terminal domain"/>
    <property type="match status" value="1"/>
</dbReference>
<organism evidence="7 8">
    <name type="scientific">Corallococcus terminator</name>
    <dbReference type="NCBI Taxonomy" id="2316733"/>
    <lineage>
        <taxon>Bacteria</taxon>
        <taxon>Pseudomonadati</taxon>
        <taxon>Myxococcota</taxon>
        <taxon>Myxococcia</taxon>
        <taxon>Myxococcales</taxon>
        <taxon>Cystobacterineae</taxon>
        <taxon>Myxococcaceae</taxon>
        <taxon>Corallococcus</taxon>
    </lineage>
</organism>
<dbReference type="EMBL" id="RAVZ01000181">
    <property type="protein sequence ID" value="RKG83341.1"/>
    <property type="molecule type" value="Genomic_DNA"/>
</dbReference>
<dbReference type="InterPro" id="IPR022642">
    <property type="entry name" value="CheR_C"/>
</dbReference>
<protein>
    <recommendedName>
        <fullName evidence="2">protein-glutamate O-methyltransferase</fullName>
        <ecNumber evidence="2">2.1.1.80</ecNumber>
    </recommendedName>
</protein>
<accession>A0A3A8IYE4</accession>
<keyword evidence="4 7" id="KW-0808">Transferase</keyword>
<reference evidence="8" key="1">
    <citation type="submission" date="2018-09" db="EMBL/GenBank/DDBJ databases">
        <authorList>
            <person name="Livingstone P.G."/>
            <person name="Whitworth D.E."/>
        </authorList>
    </citation>
    <scope>NUCLEOTIDE SEQUENCE [LARGE SCALE GENOMIC DNA]</scope>
    <source>
        <strain evidence="8">CA054A</strain>
    </source>
</reference>